<organism evidence="2">
    <name type="scientific">marine metagenome</name>
    <dbReference type="NCBI Taxonomy" id="408172"/>
    <lineage>
        <taxon>unclassified sequences</taxon>
        <taxon>metagenomes</taxon>
        <taxon>ecological metagenomes</taxon>
    </lineage>
</organism>
<dbReference type="EMBL" id="UINC01055840">
    <property type="protein sequence ID" value="SVB75183.1"/>
    <property type="molecule type" value="Genomic_DNA"/>
</dbReference>
<dbReference type="AlphaFoldDB" id="A0A382GKN7"/>
<evidence type="ECO:0000313" key="2">
    <source>
        <dbReference type="EMBL" id="SVB75183.1"/>
    </source>
</evidence>
<sequence>IGGTLIPADLQISRIIPMVLNDAGVIGYSLNGKSFPATQPYVVTAGDWIVVDYYNEGLQVHPMHMHQFPQLVFAKDGFPLDHPYFADTINVAPGERYSVLVRPDEPGAWVWHCHILNHVERDDGMFGMVTAVIVEAA</sequence>
<feature type="domain" description="Plastocyanin-like" evidence="1">
    <location>
        <begin position="27"/>
        <end position="121"/>
    </location>
</feature>
<name>A0A382GKN7_9ZZZZ</name>
<feature type="non-terminal residue" evidence="2">
    <location>
        <position position="1"/>
    </location>
</feature>
<protein>
    <recommendedName>
        <fullName evidence="1">Plastocyanin-like domain-containing protein</fullName>
    </recommendedName>
</protein>
<dbReference type="InterPro" id="IPR008972">
    <property type="entry name" value="Cupredoxin"/>
</dbReference>
<dbReference type="Pfam" id="PF07731">
    <property type="entry name" value="Cu-oxidase_2"/>
    <property type="match status" value="1"/>
</dbReference>
<dbReference type="InterPro" id="IPR011706">
    <property type="entry name" value="Cu-oxidase_C"/>
</dbReference>
<proteinExistence type="predicted"/>
<gene>
    <name evidence="2" type="ORF">METZ01_LOCUS228037</name>
</gene>
<evidence type="ECO:0000259" key="1">
    <source>
        <dbReference type="Pfam" id="PF07731"/>
    </source>
</evidence>
<accession>A0A382GKN7</accession>
<reference evidence="2" key="1">
    <citation type="submission" date="2018-05" db="EMBL/GenBank/DDBJ databases">
        <authorList>
            <person name="Lanie J.A."/>
            <person name="Ng W.-L."/>
            <person name="Kazmierczak K.M."/>
            <person name="Andrzejewski T.M."/>
            <person name="Davidsen T.M."/>
            <person name="Wayne K.J."/>
            <person name="Tettelin H."/>
            <person name="Glass J.I."/>
            <person name="Rusch D."/>
            <person name="Podicherti R."/>
            <person name="Tsui H.-C.T."/>
            <person name="Winkler M.E."/>
        </authorList>
    </citation>
    <scope>NUCLEOTIDE SEQUENCE</scope>
</reference>
<dbReference type="GO" id="GO:0016491">
    <property type="term" value="F:oxidoreductase activity"/>
    <property type="evidence" value="ECO:0007669"/>
    <property type="project" value="InterPro"/>
</dbReference>
<dbReference type="Gene3D" id="2.60.40.420">
    <property type="entry name" value="Cupredoxins - blue copper proteins"/>
    <property type="match status" value="1"/>
</dbReference>
<dbReference type="SUPFAM" id="SSF49503">
    <property type="entry name" value="Cupredoxins"/>
    <property type="match status" value="1"/>
</dbReference>
<dbReference type="CDD" id="cd04202">
    <property type="entry name" value="CuRO_D2_2dMcoN_like"/>
    <property type="match status" value="1"/>
</dbReference>
<dbReference type="GO" id="GO:0005507">
    <property type="term" value="F:copper ion binding"/>
    <property type="evidence" value="ECO:0007669"/>
    <property type="project" value="InterPro"/>
</dbReference>